<dbReference type="GO" id="GO:0022904">
    <property type="term" value="P:respiratory electron transport chain"/>
    <property type="evidence" value="ECO:0007669"/>
    <property type="project" value="InterPro"/>
</dbReference>
<comment type="similarity">
    <text evidence="12">Belongs to the cytochrome b561 family.</text>
</comment>
<keyword evidence="11 13" id="KW-0472">Membrane</keyword>
<dbReference type="InterPro" id="IPR011577">
    <property type="entry name" value="Cyt_b561_bac/Ni-Hgenase"/>
</dbReference>
<evidence type="ECO:0000256" key="10">
    <source>
        <dbReference type="ARBA" id="ARBA00023004"/>
    </source>
</evidence>
<evidence type="ECO:0000256" key="1">
    <source>
        <dbReference type="ARBA" id="ARBA00001970"/>
    </source>
</evidence>
<evidence type="ECO:0000256" key="2">
    <source>
        <dbReference type="ARBA" id="ARBA00004651"/>
    </source>
</evidence>
<evidence type="ECO:0000256" key="5">
    <source>
        <dbReference type="ARBA" id="ARBA00022617"/>
    </source>
</evidence>
<evidence type="ECO:0000256" key="3">
    <source>
        <dbReference type="ARBA" id="ARBA00022448"/>
    </source>
</evidence>
<dbReference type="OrthoDB" id="1247465at2"/>
<keyword evidence="3" id="KW-0813">Transport</keyword>
<dbReference type="AlphaFoldDB" id="A0A1H4K6Z1"/>
<comment type="cofactor">
    <cofactor evidence="1">
        <name>heme b</name>
        <dbReference type="ChEBI" id="CHEBI:60344"/>
    </cofactor>
</comment>
<evidence type="ECO:0000256" key="11">
    <source>
        <dbReference type="ARBA" id="ARBA00023136"/>
    </source>
</evidence>
<organism evidence="15 16">
    <name type="scientific">Terriglobus roseus</name>
    <dbReference type="NCBI Taxonomy" id="392734"/>
    <lineage>
        <taxon>Bacteria</taxon>
        <taxon>Pseudomonadati</taxon>
        <taxon>Acidobacteriota</taxon>
        <taxon>Terriglobia</taxon>
        <taxon>Terriglobales</taxon>
        <taxon>Acidobacteriaceae</taxon>
        <taxon>Terriglobus</taxon>
    </lineage>
</organism>
<evidence type="ECO:0000259" key="14">
    <source>
        <dbReference type="Pfam" id="PF01292"/>
    </source>
</evidence>
<evidence type="ECO:0000256" key="9">
    <source>
        <dbReference type="ARBA" id="ARBA00022989"/>
    </source>
</evidence>
<keyword evidence="8" id="KW-0249">Electron transport</keyword>
<dbReference type="InterPro" id="IPR016174">
    <property type="entry name" value="Di-haem_cyt_TM"/>
</dbReference>
<dbReference type="SUPFAM" id="SSF81342">
    <property type="entry name" value="Transmembrane di-heme cytochromes"/>
    <property type="match status" value="1"/>
</dbReference>
<feature type="transmembrane region" description="Helical" evidence="13">
    <location>
        <begin position="88"/>
        <end position="107"/>
    </location>
</feature>
<feature type="domain" description="Cytochrome b561 bacterial/Ni-hydrogenase" evidence="14">
    <location>
        <begin position="6"/>
        <end position="174"/>
    </location>
</feature>
<evidence type="ECO:0000256" key="4">
    <source>
        <dbReference type="ARBA" id="ARBA00022475"/>
    </source>
</evidence>
<reference evidence="15 16" key="1">
    <citation type="submission" date="2016-10" db="EMBL/GenBank/DDBJ databases">
        <authorList>
            <person name="de Groot N.N."/>
        </authorList>
    </citation>
    <scope>NUCLEOTIDE SEQUENCE [LARGE SCALE GENOMIC DNA]</scope>
    <source>
        <strain evidence="15 16">AB35.6</strain>
    </source>
</reference>
<gene>
    <name evidence="15" type="ORF">SAMN05443244_1041</name>
</gene>
<dbReference type="GO" id="GO:0020037">
    <property type="term" value="F:heme binding"/>
    <property type="evidence" value="ECO:0007669"/>
    <property type="project" value="TreeGrafter"/>
</dbReference>
<evidence type="ECO:0000256" key="7">
    <source>
        <dbReference type="ARBA" id="ARBA00022723"/>
    </source>
</evidence>
<evidence type="ECO:0000256" key="12">
    <source>
        <dbReference type="ARBA" id="ARBA00037975"/>
    </source>
</evidence>
<feature type="transmembrane region" description="Helical" evidence="13">
    <location>
        <begin position="49"/>
        <end position="68"/>
    </location>
</feature>
<evidence type="ECO:0000256" key="8">
    <source>
        <dbReference type="ARBA" id="ARBA00022982"/>
    </source>
</evidence>
<evidence type="ECO:0000256" key="6">
    <source>
        <dbReference type="ARBA" id="ARBA00022692"/>
    </source>
</evidence>
<comment type="subcellular location">
    <subcellularLocation>
        <location evidence="2">Cell membrane</location>
        <topology evidence="2">Multi-pass membrane protein</topology>
    </subcellularLocation>
</comment>
<dbReference type="PANTHER" id="PTHR30529:SF6">
    <property type="entry name" value="BLL0291 PROTEIN"/>
    <property type="match status" value="1"/>
</dbReference>
<sequence>MTAIKRFTAPQRLLHWGMAVCIVAMLFLGVGMISTVTPKWLTLVQIHKTLGIIVLLLALLRLLLRIRYTSPSLPRDMPVLMRFAADSSQYVFYALMLSMPLLGWGMLSAAAHPVVLFGKVHLPAIVPVSAALYPLLQRAHSVLGYAFFALILMHTAALLFHKLVRKDGVFEAMAPVVTVNQKRELDAKHV</sequence>
<feature type="transmembrane region" description="Helical" evidence="13">
    <location>
        <begin position="16"/>
        <end position="37"/>
    </location>
</feature>
<feature type="transmembrane region" description="Helical" evidence="13">
    <location>
        <begin position="142"/>
        <end position="160"/>
    </location>
</feature>
<dbReference type="Gene3D" id="1.20.950.20">
    <property type="entry name" value="Transmembrane di-heme cytochromes, Chain C"/>
    <property type="match status" value="1"/>
</dbReference>
<accession>A0A1H4K6Z1</accession>
<dbReference type="Pfam" id="PF01292">
    <property type="entry name" value="Ni_hydr_CYTB"/>
    <property type="match status" value="1"/>
</dbReference>
<keyword evidence="4" id="KW-1003">Cell membrane</keyword>
<keyword evidence="7" id="KW-0479">Metal-binding</keyword>
<dbReference type="EMBL" id="FNSD01000001">
    <property type="protein sequence ID" value="SEB54290.1"/>
    <property type="molecule type" value="Genomic_DNA"/>
</dbReference>
<dbReference type="GO" id="GO:0009055">
    <property type="term" value="F:electron transfer activity"/>
    <property type="evidence" value="ECO:0007669"/>
    <property type="project" value="InterPro"/>
</dbReference>
<keyword evidence="9 13" id="KW-1133">Transmembrane helix</keyword>
<keyword evidence="5" id="KW-0349">Heme</keyword>
<proteinExistence type="inferred from homology"/>
<dbReference type="Proteomes" id="UP000182409">
    <property type="component" value="Unassembled WGS sequence"/>
</dbReference>
<evidence type="ECO:0000256" key="13">
    <source>
        <dbReference type="SAM" id="Phobius"/>
    </source>
</evidence>
<dbReference type="RefSeq" id="WP_074652650.1">
    <property type="nucleotide sequence ID" value="NZ_FNSD01000001.1"/>
</dbReference>
<protein>
    <submittedName>
        <fullName evidence="15">Cytochrome b561</fullName>
    </submittedName>
</protein>
<name>A0A1H4K6Z1_9BACT</name>
<keyword evidence="10" id="KW-0408">Iron</keyword>
<evidence type="ECO:0000313" key="16">
    <source>
        <dbReference type="Proteomes" id="UP000182409"/>
    </source>
</evidence>
<dbReference type="GO" id="GO:0005886">
    <property type="term" value="C:plasma membrane"/>
    <property type="evidence" value="ECO:0007669"/>
    <property type="project" value="UniProtKB-SubCell"/>
</dbReference>
<evidence type="ECO:0000313" key="15">
    <source>
        <dbReference type="EMBL" id="SEB54290.1"/>
    </source>
</evidence>
<keyword evidence="6 13" id="KW-0812">Transmembrane</keyword>
<dbReference type="InterPro" id="IPR052168">
    <property type="entry name" value="Cytochrome_b561_oxidase"/>
</dbReference>
<dbReference type="GO" id="GO:0046872">
    <property type="term" value="F:metal ion binding"/>
    <property type="evidence" value="ECO:0007669"/>
    <property type="project" value="UniProtKB-KW"/>
</dbReference>
<dbReference type="PANTHER" id="PTHR30529">
    <property type="entry name" value="CYTOCHROME B561"/>
    <property type="match status" value="1"/>
</dbReference>